<dbReference type="GO" id="GO:0006351">
    <property type="term" value="P:DNA-templated transcription"/>
    <property type="evidence" value="ECO:0007669"/>
    <property type="project" value="InterPro"/>
</dbReference>
<organism evidence="2">
    <name type="scientific">viral metagenome</name>
    <dbReference type="NCBI Taxonomy" id="1070528"/>
    <lineage>
        <taxon>unclassified sequences</taxon>
        <taxon>metagenomes</taxon>
        <taxon>organismal metagenomes</taxon>
    </lineage>
</organism>
<feature type="domain" description="RNA-directed RNA polymerase C-terminal" evidence="1">
    <location>
        <begin position="194"/>
        <end position="401"/>
    </location>
</feature>
<evidence type="ECO:0000259" key="1">
    <source>
        <dbReference type="Pfam" id="PF00680"/>
    </source>
</evidence>
<proteinExistence type="predicted"/>
<sequence>MSEILTLTQAQIDKLLNKMGQSNASGLFERLRLGQPPTPRTPLYKDLSEDEIFDKWTGMLADFVDRNPICARLAEYDISRMSKVGPQGGLQPFSKRENDFFDYYKLPKNENFEIDLIIIEEMKVIMFGDLKDRRPIALETVVEQDRKDGKLITSSGAPSCGRRSDPAIIEEALNIAKSEKVWLLAMILGSRSQRGKERFIFIAPFALNILEKSFLYPLMDAIRSRNINFFSAWEGIDRVSTGFMDQNFFETNTILCQQDYTSMDKYINKTCIDIVYLSTKEFFQKKYHTEYRKLLDHLLTIGVMINVDKLVTGVHGMPSGSGFTNFVESVVSLYVSLQYPETESQGLGDDLALSFPVGIDHEDIKKLITSASNSVGLIVNPDKQRIDDDTIVFLQRFYDKELITDGIVEGNYPSILALNTAINPERYHDPRKWSGKMEILRWIMILENCKNLPYFEELVQFFINGDKFKLGISLPDFFVMLPKLYDESKLIKGFTPTYNQENANRGINDFATVKLLKEIATSG</sequence>
<dbReference type="EMBL" id="BDQE01000197">
    <property type="protein sequence ID" value="GBH22943.1"/>
    <property type="molecule type" value="Genomic_RNA"/>
</dbReference>
<dbReference type="AlphaFoldDB" id="A0A2V0RC49"/>
<dbReference type="GO" id="GO:0003723">
    <property type="term" value="F:RNA binding"/>
    <property type="evidence" value="ECO:0007669"/>
    <property type="project" value="InterPro"/>
</dbReference>
<dbReference type="InterPro" id="IPR001205">
    <property type="entry name" value="RNA-dir_pol_C"/>
</dbReference>
<comment type="caution">
    <text evidence="2">The sequence shown here is derived from an EMBL/GenBank/DDBJ whole genome shotgun (WGS) entry which is preliminary data.</text>
</comment>
<protein>
    <submittedName>
        <fullName evidence="2">RdRp</fullName>
    </submittedName>
</protein>
<accession>A0A2V0RC49</accession>
<reference evidence="2" key="1">
    <citation type="submission" date="2017-04" db="EMBL/GenBank/DDBJ databases">
        <title>Unveiling RNA virosphere associated with marine microorganisms.</title>
        <authorList>
            <person name="Urayama S."/>
            <person name="Takaki Y."/>
            <person name="Nishi S."/>
            <person name="Yoshida Y."/>
            <person name="Deguchi S."/>
            <person name="Takai K."/>
            <person name="Nunoura T."/>
        </authorList>
    </citation>
    <scope>NUCLEOTIDE SEQUENCE</scope>
</reference>
<dbReference type="GO" id="GO:0003968">
    <property type="term" value="F:RNA-directed RNA polymerase activity"/>
    <property type="evidence" value="ECO:0007669"/>
    <property type="project" value="InterPro"/>
</dbReference>
<dbReference type="InterPro" id="IPR043502">
    <property type="entry name" value="DNA/RNA_pol_sf"/>
</dbReference>
<evidence type="ECO:0000313" key="2">
    <source>
        <dbReference type="EMBL" id="GBH22943.1"/>
    </source>
</evidence>
<dbReference type="Pfam" id="PF00680">
    <property type="entry name" value="RdRP_1"/>
    <property type="match status" value="1"/>
</dbReference>
<dbReference type="SUPFAM" id="SSF56672">
    <property type="entry name" value="DNA/RNA polymerases"/>
    <property type="match status" value="1"/>
</dbReference>
<name>A0A2V0RC49_9ZZZZ</name>